<name>A0A409X452_9AGAR</name>
<dbReference type="AlphaFoldDB" id="A0A409X452"/>
<reference evidence="3 4" key="1">
    <citation type="journal article" date="2018" name="Evol. Lett.">
        <title>Horizontal gene cluster transfer increased hallucinogenic mushroom diversity.</title>
        <authorList>
            <person name="Reynolds H.T."/>
            <person name="Vijayakumar V."/>
            <person name="Gluck-Thaler E."/>
            <person name="Korotkin H.B."/>
            <person name="Matheny P.B."/>
            <person name="Slot J.C."/>
        </authorList>
    </citation>
    <scope>NUCLEOTIDE SEQUENCE [LARGE SCALE GENOMIC DNA]</scope>
    <source>
        <strain evidence="3 4">SRW20</strain>
    </source>
</reference>
<evidence type="ECO:0000313" key="4">
    <source>
        <dbReference type="Proteomes" id="UP000284706"/>
    </source>
</evidence>
<evidence type="ECO:0000313" key="3">
    <source>
        <dbReference type="EMBL" id="PPQ85527.1"/>
    </source>
</evidence>
<gene>
    <name evidence="3" type="ORF">CVT26_012789</name>
</gene>
<evidence type="ECO:0000256" key="2">
    <source>
        <dbReference type="SAM" id="MobiDB-lite"/>
    </source>
</evidence>
<evidence type="ECO:0000256" key="1">
    <source>
        <dbReference type="SAM" id="Coils"/>
    </source>
</evidence>
<feature type="coiled-coil region" evidence="1">
    <location>
        <begin position="180"/>
        <end position="214"/>
    </location>
</feature>
<dbReference type="EMBL" id="NHYE01004284">
    <property type="protein sequence ID" value="PPQ85527.1"/>
    <property type="molecule type" value="Genomic_DNA"/>
</dbReference>
<feature type="compositionally biased region" description="Acidic residues" evidence="2">
    <location>
        <begin position="143"/>
        <end position="154"/>
    </location>
</feature>
<dbReference type="InParanoid" id="A0A409X452"/>
<feature type="region of interest" description="Disordered" evidence="2">
    <location>
        <begin position="124"/>
        <end position="159"/>
    </location>
</feature>
<keyword evidence="4" id="KW-1185">Reference proteome</keyword>
<comment type="caution">
    <text evidence="3">The sequence shown here is derived from an EMBL/GenBank/DDBJ whole genome shotgun (WGS) entry which is preliminary data.</text>
</comment>
<keyword evidence="1" id="KW-0175">Coiled coil</keyword>
<proteinExistence type="predicted"/>
<accession>A0A409X452</accession>
<sequence>MTPAQASLGPEKLDLSVYLEFAKDALRYGSRELAAFREEMEKEDEHDSSCDLCLKSARACVITINPIRCEYCGERRKTCSQKKRFLVWAAMRRFRISSEYAIELYNEVGQSLKAMVPRSLTSAPALPELPQVPVHRTSASEEKDVDDDDNDDGDISGISSSDLQYALHIPETMRLSAERCEVLQSRCERAQDRCKDLKARNRLLRQESRQVRKRNRARAKERRRLVAQIDRMKRQLRRLN</sequence>
<dbReference type="Proteomes" id="UP000284706">
    <property type="component" value="Unassembled WGS sequence"/>
</dbReference>
<protein>
    <submittedName>
        <fullName evidence="3">Uncharacterized protein</fullName>
    </submittedName>
</protein>
<organism evidence="3 4">
    <name type="scientific">Gymnopilus dilepis</name>
    <dbReference type="NCBI Taxonomy" id="231916"/>
    <lineage>
        <taxon>Eukaryota</taxon>
        <taxon>Fungi</taxon>
        <taxon>Dikarya</taxon>
        <taxon>Basidiomycota</taxon>
        <taxon>Agaricomycotina</taxon>
        <taxon>Agaricomycetes</taxon>
        <taxon>Agaricomycetidae</taxon>
        <taxon>Agaricales</taxon>
        <taxon>Agaricineae</taxon>
        <taxon>Hymenogastraceae</taxon>
        <taxon>Gymnopilus</taxon>
    </lineage>
</organism>